<dbReference type="AlphaFoldDB" id="A0AAD1X8J5"/>
<accession>A0AAD1X8J5</accession>
<reference evidence="2" key="1">
    <citation type="submission" date="2023-07" db="EMBL/GenBank/DDBJ databases">
        <authorList>
            <consortium name="AG Swart"/>
            <person name="Singh M."/>
            <person name="Singh A."/>
            <person name="Seah K."/>
            <person name="Emmerich C."/>
        </authorList>
    </citation>
    <scope>NUCLEOTIDE SEQUENCE</scope>
    <source>
        <strain evidence="2">DP1</strain>
    </source>
</reference>
<dbReference type="EMBL" id="CAMPGE010006059">
    <property type="protein sequence ID" value="CAI2364904.1"/>
    <property type="molecule type" value="Genomic_DNA"/>
</dbReference>
<feature type="region of interest" description="Disordered" evidence="1">
    <location>
        <begin position="1"/>
        <end position="25"/>
    </location>
</feature>
<proteinExistence type="predicted"/>
<name>A0AAD1X8J5_EUPCR</name>
<sequence>MGIPKLPLQREEVKEKPNYECENDSYENEEEVEAHHHQYNYLESIMEMPSFQERGSYSLILSKAPSVDYYDAYIFELKELSSSKALKKECLTYSQRTQARH</sequence>
<evidence type="ECO:0000256" key="1">
    <source>
        <dbReference type="SAM" id="MobiDB-lite"/>
    </source>
</evidence>
<dbReference type="Proteomes" id="UP001295684">
    <property type="component" value="Unassembled WGS sequence"/>
</dbReference>
<comment type="caution">
    <text evidence="2">The sequence shown here is derived from an EMBL/GenBank/DDBJ whole genome shotgun (WGS) entry which is preliminary data.</text>
</comment>
<evidence type="ECO:0000313" key="3">
    <source>
        <dbReference type="Proteomes" id="UP001295684"/>
    </source>
</evidence>
<organism evidence="2 3">
    <name type="scientific">Euplotes crassus</name>
    <dbReference type="NCBI Taxonomy" id="5936"/>
    <lineage>
        <taxon>Eukaryota</taxon>
        <taxon>Sar</taxon>
        <taxon>Alveolata</taxon>
        <taxon>Ciliophora</taxon>
        <taxon>Intramacronucleata</taxon>
        <taxon>Spirotrichea</taxon>
        <taxon>Hypotrichia</taxon>
        <taxon>Euplotida</taxon>
        <taxon>Euplotidae</taxon>
        <taxon>Moneuplotes</taxon>
    </lineage>
</organism>
<feature type="compositionally biased region" description="Basic and acidic residues" evidence="1">
    <location>
        <begin position="8"/>
        <end position="19"/>
    </location>
</feature>
<protein>
    <submittedName>
        <fullName evidence="2">Uncharacterized protein</fullName>
    </submittedName>
</protein>
<evidence type="ECO:0000313" key="2">
    <source>
        <dbReference type="EMBL" id="CAI2364904.1"/>
    </source>
</evidence>
<gene>
    <name evidence="2" type="ORF">ECRASSUSDP1_LOCUS6254</name>
</gene>
<keyword evidence="3" id="KW-1185">Reference proteome</keyword>